<comment type="caution">
    <text evidence="1">The sequence shown here is derived from an EMBL/GenBank/DDBJ whole genome shotgun (WGS) entry which is preliminary data.</text>
</comment>
<gene>
    <name evidence="1" type="ORF">DPEC_G00143840</name>
</gene>
<organism evidence="1 2">
    <name type="scientific">Dallia pectoralis</name>
    <name type="common">Alaska blackfish</name>
    <dbReference type="NCBI Taxonomy" id="75939"/>
    <lineage>
        <taxon>Eukaryota</taxon>
        <taxon>Metazoa</taxon>
        <taxon>Chordata</taxon>
        <taxon>Craniata</taxon>
        <taxon>Vertebrata</taxon>
        <taxon>Euteleostomi</taxon>
        <taxon>Actinopterygii</taxon>
        <taxon>Neopterygii</taxon>
        <taxon>Teleostei</taxon>
        <taxon>Protacanthopterygii</taxon>
        <taxon>Esociformes</taxon>
        <taxon>Umbridae</taxon>
        <taxon>Dallia</taxon>
    </lineage>
</organism>
<sequence>MAKKPVEPQIDGELQPRSDNLPEPHLLLEPEAQFQNFLSKPRSQVQTDVQSETQLGSHPDNQSQPQPNPRPESQNQAWIWRRRHRLIVLLVSTFCVSILGLAYFFHQHLPAGTPSASPTCTTSACEKAAARLAVTVDPFSKPCDYFLDTCGYKDGESFKGRNRGKNIPVHPQGRNSRAALLKKESGGELGTQTEIRDATPVDRMPNRVDALLLAMRDVLESEDSSTGDSAKQKPCRFYRSCMNTGPTETAGQEPFLLLVHQLGGWAVSGQWNRTDFNTTLSLLMRDYATFPFFSVYAGKDPNDPQGNKMVIQTLRPFMALCQRLMALLGFPSKRTNVHVGLFISLSSELAAEASPLAYRLEQGMLHHRLTIRELQTLAPAIDWLGCLQATFHPHPVSQSDHVLLHNLPYISHMSRIIRKWLGMDEMSSNGPVHTFMVFDLLHTVIPALDSRFAQAERNFSIALGTEHEEVPRWRQCVLKTEKGFHMILAQLLISSQSESPRSIAECVWSQYLNVTGGTGSVGSLSWTQHQEMWVQHSALQVALQAYNNSLKKFPRDLALSGLSYTHLFLTSFTQINCDTDLYRGFMPVEPSFLVTVICGNSDLCPTTLTCPDKLQQPFLQMC</sequence>
<evidence type="ECO:0000313" key="2">
    <source>
        <dbReference type="Proteomes" id="UP001157502"/>
    </source>
</evidence>
<reference evidence="1" key="1">
    <citation type="submission" date="2021-05" db="EMBL/GenBank/DDBJ databases">
        <authorList>
            <person name="Pan Q."/>
            <person name="Jouanno E."/>
            <person name="Zahm M."/>
            <person name="Klopp C."/>
            <person name="Cabau C."/>
            <person name="Louis A."/>
            <person name="Berthelot C."/>
            <person name="Parey E."/>
            <person name="Roest Crollius H."/>
            <person name="Montfort J."/>
            <person name="Robinson-Rechavi M."/>
            <person name="Bouchez O."/>
            <person name="Lampietro C."/>
            <person name="Lopez Roques C."/>
            <person name="Donnadieu C."/>
            <person name="Postlethwait J."/>
            <person name="Bobe J."/>
            <person name="Dillon D."/>
            <person name="Chandos A."/>
            <person name="von Hippel F."/>
            <person name="Guiguen Y."/>
        </authorList>
    </citation>
    <scope>NUCLEOTIDE SEQUENCE</scope>
    <source>
        <strain evidence="1">YG-Jan2019</strain>
    </source>
</reference>
<evidence type="ECO:0000313" key="1">
    <source>
        <dbReference type="EMBL" id="KAJ8005168.1"/>
    </source>
</evidence>
<accession>A0ACC2GP01</accession>
<proteinExistence type="predicted"/>
<name>A0ACC2GP01_DALPE</name>
<dbReference type="Proteomes" id="UP001157502">
    <property type="component" value="Chromosome 11"/>
</dbReference>
<protein>
    <submittedName>
        <fullName evidence="1">Uncharacterized protein</fullName>
    </submittedName>
</protein>
<dbReference type="EMBL" id="CM055738">
    <property type="protein sequence ID" value="KAJ8005168.1"/>
    <property type="molecule type" value="Genomic_DNA"/>
</dbReference>
<keyword evidence="2" id="KW-1185">Reference proteome</keyword>